<dbReference type="Proteomes" id="UP000299102">
    <property type="component" value="Unassembled WGS sequence"/>
</dbReference>
<dbReference type="EMBL" id="BGZK01000664">
    <property type="protein sequence ID" value="GBP55293.1"/>
    <property type="molecule type" value="Genomic_DNA"/>
</dbReference>
<organism evidence="1 2">
    <name type="scientific">Eumeta variegata</name>
    <name type="common">Bagworm moth</name>
    <name type="synonym">Eumeta japonica</name>
    <dbReference type="NCBI Taxonomy" id="151549"/>
    <lineage>
        <taxon>Eukaryota</taxon>
        <taxon>Metazoa</taxon>
        <taxon>Ecdysozoa</taxon>
        <taxon>Arthropoda</taxon>
        <taxon>Hexapoda</taxon>
        <taxon>Insecta</taxon>
        <taxon>Pterygota</taxon>
        <taxon>Neoptera</taxon>
        <taxon>Endopterygota</taxon>
        <taxon>Lepidoptera</taxon>
        <taxon>Glossata</taxon>
        <taxon>Ditrysia</taxon>
        <taxon>Tineoidea</taxon>
        <taxon>Psychidae</taxon>
        <taxon>Oiketicinae</taxon>
        <taxon>Eumeta</taxon>
    </lineage>
</organism>
<proteinExistence type="predicted"/>
<evidence type="ECO:0000313" key="1">
    <source>
        <dbReference type="EMBL" id="GBP55293.1"/>
    </source>
</evidence>
<protein>
    <submittedName>
        <fullName evidence="1">Uncharacterized protein</fullName>
    </submittedName>
</protein>
<dbReference type="AlphaFoldDB" id="A0A4C1WWK7"/>
<reference evidence="1 2" key="1">
    <citation type="journal article" date="2019" name="Commun. Biol.">
        <title>The bagworm genome reveals a unique fibroin gene that provides high tensile strength.</title>
        <authorList>
            <person name="Kono N."/>
            <person name="Nakamura H."/>
            <person name="Ohtoshi R."/>
            <person name="Tomita M."/>
            <person name="Numata K."/>
            <person name="Arakawa K."/>
        </authorList>
    </citation>
    <scope>NUCLEOTIDE SEQUENCE [LARGE SCALE GENOMIC DNA]</scope>
</reference>
<comment type="caution">
    <text evidence="1">The sequence shown here is derived from an EMBL/GenBank/DDBJ whole genome shotgun (WGS) entry which is preliminary data.</text>
</comment>
<gene>
    <name evidence="1" type="ORF">EVAR_24489_1</name>
</gene>
<evidence type="ECO:0000313" key="2">
    <source>
        <dbReference type="Proteomes" id="UP000299102"/>
    </source>
</evidence>
<keyword evidence="2" id="KW-1185">Reference proteome</keyword>
<sequence>MSEGPWEVVVGFPRYNRFRRLRFPILWSNRPNSLPSRIVRSGPSIEHRVGSPDATQLVWTRARVPFSWIIMERKVCVAGRYERQHTKTCHGDKHYGRTLLINDSY</sequence>
<accession>A0A4C1WWK7</accession>
<name>A0A4C1WWK7_EUMVA</name>